<accession>A0A7W9ZDW2</accession>
<gene>
    <name evidence="1" type="ORF">FHS48_001119</name>
</gene>
<dbReference type="Gene3D" id="3.40.50.880">
    <property type="match status" value="1"/>
</dbReference>
<dbReference type="Proteomes" id="UP000544872">
    <property type="component" value="Unassembled WGS sequence"/>
</dbReference>
<dbReference type="Pfam" id="PF07722">
    <property type="entry name" value="Peptidase_C26"/>
    <property type="match status" value="1"/>
</dbReference>
<organism evidence="1 2">
    <name type="scientific">Novispirillum itersonii</name>
    <name type="common">Aquaspirillum itersonii</name>
    <dbReference type="NCBI Taxonomy" id="189"/>
    <lineage>
        <taxon>Bacteria</taxon>
        <taxon>Pseudomonadati</taxon>
        <taxon>Pseudomonadota</taxon>
        <taxon>Alphaproteobacteria</taxon>
        <taxon>Rhodospirillales</taxon>
        <taxon>Novispirillaceae</taxon>
        <taxon>Novispirillum</taxon>
    </lineage>
</organism>
<dbReference type="InterPro" id="IPR011697">
    <property type="entry name" value="Peptidase_C26"/>
</dbReference>
<dbReference type="PANTHER" id="PTHR43235:SF1">
    <property type="entry name" value="GLUTAMINE AMIDOTRANSFERASE PB2B2.05-RELATED"/>
    <property type="match status" value="1"/>
</dbReference>
<proteinExistence type="predicted"/>
<sequence length="253" mass="26964">MMTQTSSAGVRASGRPVIGIPLDAEDGGGYSKMPWYALRKNYVESVVAAGGLPLLLPHEPALVEDYLDRIDGLLVPGGAFDIDPAMFGARTRHDTVVLKEGRTAFEVAITRGALARDLPVLGICGGQQLLHVVLGGTLIQHIPDEVDNALAHEQPNPRTEAGHIVRVAPGSLLHRVTGALEFPVNSAHHQAAKASGPDVVISAIATDGVIEAIEHPAYRFCLGVQWHPEYHISDADTKVFTAFLQAAKESRPS</sequence>
<comment type="caution">
    <text evidence="1">The sequence shown here is derived from an EMBL/GenBank/DDBJ whole genome shotgun (WGS) entry which is preliminary data.</text>
</comment>
<dbReference type="GO" id="GO:0033969">
    <property type="term" value="F:gamma-glutamyl-gamma-aminobutyrate hydrolase activity"/>
    <property type="evidence" value="ECO:0007669"/>
    <property type="project" value="TreeGrafter"/>
</dbReference>
<evidence type="ECO:0000313" key="2">
    <source>
        <dbReference type="Proteomes" id="UP000544872"/>
    </source>
</evidence>
<keyword evidence="2" id="KW-1185">Reference proteome</keyword>
<keyword evidence="1" id="KW-0808">Transferase</keyword>
<dbReference type="InterPro" id="IPR044668">
    <property type="entry name" value="PuuD-like"/>
</dbReference>
<protein>
    <submittedName>
        <fullName evidence="1">Putative glutamine amidotransferase</fullName>
    </submittedName>
</protein>
<evidence type="ECO:0000313" key="1">
    <source>
        <dbReference type="EMBL" id="MBB6209711.1"/>
    </source>
</evidence>
<dbReference type="AlphaFoldDB" id="A0A7W9ZDW2"/>
<dbReference type="GO" id="GO:0006598">
    <property type="term" value="P:polyamine catabolic process"/>
    <property type="evidence" value="ECO:0007669"/>
    <property type="project" value="TreeGrafter"/>
</dbReference>
<dbReference type="CDD" id="cd01745">
    <property type="entry name" value="GATase1_2"/>
    <property type="match status" value="1"/>
</dbReference>
<name>A0A7W9ZDW2_NOVIT</name>
<dbReference type="EMBL" id="JACIIX010000003">
    <property type="protein sequence ID" value="MBB6209711.1"/>
    <property type="molecule type" value="Genomic_DNA"/>
</dbReference>
<reference evidence="1 2" key="1">
    <citation type="submission" date="2020-08" db="EMBL/GenBank/DDBJ databases">
        <title>Genomic Encyclopedia of Type Strains, Phase IV (KMG-IV): sequencing the most valuable type-strain genomes for metagenomic binning, comparative biology and taxonomic classification.</title>
        <authorList>
            <person name="Goeker M."/>
        </authorList>
    </citation>
    <scope>NUCLEOTIDE SEQUENCE [LARGE SCALE GENOMIC DNA]</scope>
    <source>
        <strain evidence="1 2">DSM 11590</strain>
    </source>
</reference>
<dbReference type="RefSeq" id="WP_260402358.1">
    <property type="nucleotide sequence ID" value="NZ_JACIIX010000003.1"/>
</dbReference>
<keyword evidence="1" id="KW-0315">Glutamine amidotransferase</keyword>
<dbReference type="SUPFAM" id="SSF52317">
    <property type="entry name" value="Class I glutamine amidotransferase-like"/>
    <property type="match status" value="1"/>
</dbReference>
<dbReference type="InterPro" id="IPR029062">
    <property type="entry name" value="Class_I_gatase-like"/>
</dbReference>
<dbReference type="PROSITE" id="PS51273">
    <property type="entry name" value="GATASE_TYPE_1"/>
    <property type="match status" value="1"/>
</dbReference>
<dbReference type="GO" id="GO:0005829">
    <property type="term" value="C:cytosol"/>
    <property type="evidence" value="ECO:0007669"/>
    <property type="project" value="TreeGrafter"/>
</dbReference>
<dbReference type="PANTHER" id="PTHR43235">
    <property type="entry name" value="GLUTAMINE AMIDOTRANSFERASE PB2B2.05-RELATED"/>
    <property type="match status" value="1"/>
</dbReference>
<dbReference type="GO" id="GO:0016740">
    <property type="term" value="F:transferase activity"/>
    <property type="evidence" value="ECO:0007669"/>
    <property type="project" value="UniProtKB-KW"/>
</dbReference>